<dbReference type="EMBL" id="CAJPEV010004871">
    <property type="protein sequence ID" value="CAG0902436.1"/>
    <property type="molecule type" value="Genomic_DNA"/>
</dbReference>
<dbReference type="Proteomes" id="UP000677054">
    <property type="component" value="Unassembled WGS sequence"/>
</dbReference>
<feature type="compositionally biased region" description="Basic and acidic residues" evidence="1">
    <location>
        <begin position="1"/>
        <end position="10"/>
    </location>
</feature>
<accession>A0A7R9FS28</accession>
<gene>
    <name evidence="2" type="ORF">DSTB1V02_LOCUS12561</name>
</gene>
<name>A0A7R9FS28_9CRUS</name>
<protein>
    <submittedName>
        <fullName evidence="2">Uncharacterized protein</fullName>
    </submittedName>
</protein>
<organism evidence="2">
    <name type="scientific">Darwinula stevensoni</name>
    <dbReference type="NCBI Taxonomy" id="69355"/>
    <lineage>
        <taxon>Eukaryota</taxon>
        <taxon>Metazoa</taxon>
        <taxon>Ecdysozoa</taxon>
        <taxon>Arthropoda</taxon>
        <taxon>Crustacea</taxon>
        <taxon>Oligostraca</taxon>
        <taxon>Ostracoda</taxon>
        <taxon>Podocopa</taxon>
        <taxon>Podocopida</taxon>
        <taxon>Darwinulocopina</taxon>
        <taxon>Darwinuloidea</taxon>
        <taxon>Darwinulidae</taxon>
        <taxon>Darwinula</taxon>
    </lineage>
</organism>
<keyword evidence="3" id="KW-1185">Reference proteome</keyword>
<evidence type="ECO:0000313" key="3">
    <source>
        <dbReference type="Proteomes" id="UP000677054"/>
    </source>
</evidence>
<proteinExistence type="predicted"/>
<dbReference type="AlphaFoldDB" id="A0A7R9FS28"/>
<evidence type="ECO:0000256" key="1">
    <source>
        <dbReference type="SAM" id="MobiDB-lite"/>
    </source>
</evidence>
<sequence>MLEKGAEGGRRLQPPSTDAPIHPYVTPKEAESSREDWQSILGSLSARFQDPLASLSIAFRPYVRYGTTIFDVEFAEGFQLSSGTRAIVRKTGSLDVSFPGLFRYVLSPESPEELKAKTGTHGPRLPPSGRNPSSSLLLSRLFATEGGSASVGGAEDALRSPQLFTFVPI</sequence>
<evidence type="ECO:0000313" key="2">
    <source>
        <dbReference type="EMBL" id="CAD7252808.1"/>
    </source>
</evidence>
<reference evidence="2" key="1">
    <citation type="submission" date="2020-11" db="EMBL/GenBank/DDBJ databases">
        <authorList>
            <person name="Tran Van P."/>
        </authorList>
    </citation>
    <scope>NUCLEOTIDE SEQUENCE</scope>
</reference>
<dbReference type="EMBL" id="LR904388">
    <property type="protein sequence ID" value="CAD7252808.1"/>
    <property type="molecule type" value="Genomic_DNA"/>
</dbReference>
<feature type="region of interest" description="Disordered" evidence="1">
    <location>
        <begin position="1"/>
        <end position="32"/>
    </location>
</feature>